<feature type="region of interest" description="Disordered" evidence="1">
    <location>
        <begin position="204"/>
        <end position="239"/>
    </location>
</feature>
<dbReference type="SUPFAM" id="SSF47413">
    <property type="entry name" value="lambda repressor-like DNA-binding domains"/>
    <property type="match status" value="1"/>
</dbReference>
<dbReference type="PROSITE" id="PS50943">
    <property type="entry name" value="HTH_CROC1"/>
    <property type="match status" value="1"/>
</dbReference>
<evidence type="ECO:0000256" key="2">
    <source>
        <dbReference type="SAM" id="Phobius"/>
    </source>
</evidence>
<reference evidence="5" key="1">
    <citation type="journal article" date="2019" name="Int. J. Syst. Evol. Microbiol.">
        <title>The Global Catalogue of Microorganisms (GCM) 10K type strain sequencing project: providing services to taxonomists for standard genome sequencing and annotation.</title>
        <authorList>
            <consortium name="The Broad Institute Genomics Platform"/>
            <consortium name="The Broad Institute Genome Sequencing Center for Infectious Disease"/>
            <person name="Wu L."/>
            <person name="Ma J."/>
        </authorList>
    </citation>
    <scope>NUCLEOTIDE SEQUENCE [LARGE SCALE GENOMIC DNA]</scope>
    <source>
        <strain evidence="5">KACC 12507</strain>
    </source>
</reference>
<protein>
    <submittedName>
        <fullName evidence="4">RodZ domain-containing protein</fullName>
    </submittedName>
</protein>
<keyword evidence="5" id="KW-1185">Reference proteome</keyword>
<feature type="region of interest" description="Disordered" evidence="1">
    <location>
        <begin position="146"/>
        <end position="188"/>
    </location>
</feature>
<evidence type="ECO:0000256" key="1">
    <source>
        <dbReference type="SAM" id="MobiDB-lite"/>
    </source>
</evidence>
<gene>
    <name evidence="4" type="ORF">ACFO4O_17255</name>
</gene>
<dbReference type="RefSeq" id="WP_382410801.1">
    <property type="nucleotide sequence ID" value="NZ_JBHSGU010000029.1"/>
</dbReference>
<dbReference type="Pfam" id="PF13464">
    <property type="entry name" value="RodZ_C"/>
    <property type="match status" value="1"/>
</dbReference>
<sequence>MNNDDNVAQNNDDKSSATVGDILSAAREQQGLTQQQVADRLHLRLSSVQAIESDGIEKGVSPTFTKGYVRLYARLLGLNAEPLLKAFDKLHAQDTPTTKLQSFSKRVEREANDSRWNMVTYIIVLLVIGSVVVWWVDQSNFSFSEASNNDISSNTEQSIGGQESSELSTQRSGESKVRPQLNSPAPVNSLVGELDDALANVQDSTSLTGGDAANSSQTSAQATGPSSQEQSAEDLREEQGVDSLAGVITQDSKLEQSAADIIEQVTNDAADNNELTATSDDAGAFVPNLSSDILDEVNSDGSVDMVFTFSDDCWVSVKDAFDETIAIGVKVKGRVMQVSGVPPIKVILGAPQVVSIDFGGESVDMSRFAAGRSATFELPLNDD</sequence>
<dbReference type="EMBL" id="JBHSGU010000029">
    <property type="protein sequence ID" value="MFC4701896.1"/>
    <property type="molecule type" value="Genomic_DNA"/>
</dbReference>
<keyword evidence="2" id="KW-0812">Transmembrane</keyword>
<keyword evidence="2" id="KW-1133">Transmembrane helix</keyword>
<accession>A0ABV9M187</accession>
<comment type="caution">
    <text evidence="4">The sequence shown here is derived from an EMBL/GenBank/DDBJ whole genome shotgun (WGS) entry which is preliminary data.</text>
</comment>
<dbReference type="PANTHER" id="PTHR34475:SF1">
    <property type="entry name" value="CYTOSKELETON PROTEIN RODZ"/>
    <property type="match status" value="1"/>
</dbReference>
<proteinExistence type="predicted"/>
<dbReference type="InterPro" id="IPR001387">
    <property type="entry name" value="Cro/C1-type_HTH"/>
</dbReference>
<evidence type="ECO:0000259" key="3">
    <source>
        <dbReference type="PROSITE" id="PS50943"/>
    </source>
</evidence>
<organism evidence="4 5">
    <name type="scientific">Glaciecola siphonariae</name>
    <dbReference type="NCBI Taxonomy" id="521012"/>
    <lineage>
        <taxon>Bacteria</taxon>
        <taxon>Pseudomonadati</taxon>
        <taxon>Pseudomonadota</taxon>
        <taxon>Gammaproteobacteria</taxon>
        <taxon>Alteromonadales</taxon>
        <taxon>Alteromonadaceae</taxon>
        <taxon>Glaciecola</taxon>
    </lineage>
</organism>
<dbReference type="CDD" id="cd00093">
    <property type="entry name" value="HTH_XRE"/>
    <property type="match status" value="1"/>
</dbReference>
<dbReference type="Proteomes" id="UP001595897">
    <property type="component" value="Unassembled WGS sequence"/>
</dbReference>
<feature type="compositionally biased region" description="Low complexity" evidence="1">
    <location>
        <begin position="212"/>
        <end position="223"/>
    </location>
</feature>
<feature type="compositionally biased region" description="Polar residues" evidence="1">
    <location>
        <begin position="146"/>
        <end position="172"/>
    </location>
</feature>
<feature type="domain" description="HTH cro/C1-type" evidence="3">
    <location>
        <begin position="23"/>
        <end position="54"/>
    </location>
</feature>
<dbReference type="InterPro" id="IPR010982">
    <property type="entry name" value="Lambda_DNA-bd_dom_sf"/>
</dbReference>
<evidence type="ECO:0000313" key="5">
    <source>
        <dbReference type="Proteomes" id="UP001595897"/>
    </source>
</evidence>
<dbReference type="Gene3D" id="1.10.260.40">
    <property type="entry name" value="lambda repressor-like DNA-binding domains"/>
    <property type="match status" value="1"/>
</dbReference>
<dbReference type="PANTHER" id="PTHR34475">
    <property type="match status" value="1"/>
</dbReference>
<feature type="transmembrane region" description="Helical" evidence="2">
    <location>
        <begin position="116"/>
        <end position="136"/>
    </location>
</feature>
<keyword evidence="2" id="KW-0472">Membrane</keyword>
<name>A0ABV9M187_9ALTE</name>
<dbReference type="Pfam" id="PF13413">
    <property type="entry name" value="HTH_25"/>
    <property type="match status" value="1"/>
</dbReference>
<evidence type="ECO:0000313" key="4">
    <source>
        <dbReference type="EMBL" id="MFC4701896.1"/>
    </source>
</evidence>
<dbReference type="InterPro" id="IPR025194">
    <property type="entry name" value="RodZ-like_C"/>
</dbReference>
<dbReference type="InterPro" id="IPR050400">
    <property type="entry name" value="Bact_Cytoskel_RodZ"/>
</dbReference>
<dbReference type="SMART" id="SM00530">
    <property type="entry name" value="HTH_XRE"/>
    <property type="match status" value="1"/>
</dbReference>